<dbReference type="SMART" id="SM00220">
    <property type="entry name" value="S_TKc"/>
    <property type="match status" value="1"/>
</dbReference>
<feature type="region of interest" description="Disordered" evidence="1">
    <location>
        <begin position="388"/>
        <end position="410"/>
    </location>
</feature>
<dbReference type="InterPro" id="IPR011009">
    <property type="entry name" value="Kinase-like_dom_sf"/>
</dbReference>
<keyword evidence="3" id="KW-0418">Kinase</keyword>
<accession>A0A0V0R978</accession>
<dbReference type="PANTHER" id="PTHR44167:SF24">
    <property type="entry name" value="SERINE_THREONINE-PROTEIN KINASE CHK2"/>
    <property type="match status" value="1"/>
</dbReference>
<dbReference type="GO" id="GO:0004674">
    <property type="term" value="F:protein serine/threonine kinase activity"/>
    <property type="evidence" value="ECO:0007669"/>
    <property type="project" value="TreeGrafter"/>
</dbReference>
<evidence type="ECO:0000313" key="4">
    <source>
        <dbReference type="Proteomes" id="UP000054937"/>
    </source>
</evidence>
<dbReference type="GO" id="GO:0005524">
    <property type="term" value="F:ATP binding"/>
    <property type="evidence" value="ECO:0007669"/>
    <property type="project" value="InterPro"/>
</dbReference>
<feature type="domain" description="Protein kinase" evidence="2">
    <location>
        <begin position="22"/>
        <end position="293"/>
    </location>
</feature>
<evidence type="ECO:0000259" key="2">
    <source>
        <dbReference type="PROSITE" id="PS50011"/>
    </source>
</evidence>
<gene>
    <name evidence="3" type="ORF">PPERSA_04927</name>
</gene>
<dbReference type="Gene3D" id="3.30.200.20">
    <property type="entry name" value="Phosphorylase Kinase, domain 1"/>
    <property type="match status" value="1"/>
</dbReference>
<dbReference type="PROSITE" id="PS50011">
    <property type="entry name" value="PROTEIN_KINASE_DOM"/>
    <property type="match status" value="1"/>
</dbReference>
<dbReference type="OrthoDB" id="4062651at2759"/>
<dbReference type="AlphaFoldDB" id="A0A0V0R978"/>
<dbReference type="InParanoid" id="A0A0V0R978"/>
<protein>
    <submittedName>
        <fullName evidence="3">Protein kinase-like domain</fullName>
    </submittedName>
</protein>
<dbReference type="InterPro" id="IPR000719">
    <property type="entry name" value="Prot_kinase_dom"/>
</dbReference>
<evidence type="ECO:0000313" key="3">
    <source>
        <dbReference type="EMBL" id="KRX10760.1"/>
    </source>
</evidence>
<sequence>MNPHLTEEENYEIAKTDLSDCVSELYQLGVGGQGQVFKGIYNDEFVAIKQIPVQGKEDSDYYLKREKEINSILNMQPQENVQNIVICKCLIEKQNHIYMIMEYFDWNLDEFLRDVDDIYFYQKEIIYEILQGVKQLHDLNIVHRDLKPSNILVKCGDDDEIILKISDFGLSKQISDRNSKHSNSVGTSVYRDPSIQKGVEYSNQQMKQQDIYSLGLIFYKVLTGRLPKFNTKMNNKTECLKGIKWFYENNAKKFDEEKQRFIKDIISKMVQYDRDERAEIKKIKEEYEFNQFFQKSTQNLGDIYIQKYVQQSDISNGSQNKQYRLVNRIQVSSTSQSNQISEEQVVYQNQQVCEESQNTGQQSQVSSKSQQQEMANTLEMFKNFKCGPVKQSQNEQKKDEVSNQIVEEES</sequence>
<dbReference type="InterPro" id="IPR008271">
    <property type="entry name" value="Ser/Thr_kinase_AS"/>
</dbReference>
<dbReference type="Proteomes" id="UP000054937">
    <property type="component" value="Unassembled WGS sequence"/>
</dbReference>
<keyword evidence="3" id="KW-0808">Transferase</keyword>
<evidence type="ECO:0000256" key="1">
    <source>
        <dbReference type="SAM" id="MobiDB-lite"/>
    </source>
</evidence>
<keyword evidence="4" id="KW-1185">Reference proteome</keyword>
<comment type="caution">
    <text evidence="3">The sequence shown here is derived from an EMBL/GenBank/DDBJ whole genome shotgun (WGS) entry which is preliminary data.</text>
</comment>
<dbReference type="SUPFAM" id="SSF56112">
    <property type="entry name" value="Protein kinase-like (PK-like)"/>
    <property type="match status" value="1"/>
</dbReference>
<dbReference type="Gene3D" id="1.10.510.10">
    <property type="entry name" value="Transferase(Phosphotransferase) domain 1"/>
    <property type="match status" value="1"/>
</dbReference>
<dbReference type="PANTHER" id="PTHR44167">
    <property type="entry name" value="OVARIAN-SPECIFIC SERINE/THREONINE-PROTEIN KINASE LOK-RELATED"/>
    <property type="match status" value="1"/>
</dbReference>
<proteinExistence type="predicted"/>
<name>A0A0V0R978_PSEPJ</name>
<dbReference type="GO" id="GO:0044773">
    <property type="term" value="P:mitotic DNA damage checkpoint signaling"/>
    <property type="evidence" value="ECO:0007669"/>
    <property type="project" value="TreeGrafter"/>
</dbReference>
<dbReference type="GO" id="GO:0005634">
    <property type="term" value="C:nucleus"/>
    <property type="evidence" value="ECO:0007669"/>
    <property type="project" value="TreeGrafter"/>
</dbReference>
<organism evidence="3 4">
    <name type="scientific">Pseudocohnilembus persalinus</name>
    <name type="common">Ciliate</name>
    <dbReference type="NCBI Taxonomy" id="266149"/>
    <lineage>
        <taxon>Eukaryota</taxon>
        <taxon>Sar</taxon>
        <taxon>Alveolata</taxon>
        <taxon>Ciliophora</taxon>
        <taxon>Intramacronucleata</taxon>
        <taxon>Oligohymenophorea</taxon>
        <taxon>Scuticociliatia</taxon>
        <taxon>Philasterida</taxon>
        <taxon>Pseudocohnilembidae</taxon>
        <taxon>Pseudocohnilembus</taxon>
    </lineage>
</organism>
<dbReference type="PROSITE" id="PS00108">
    <property type="entry name" value="PROTEIN_KINASE_ST"/>
    <property type="match status" value="1"/>
</dbReference>
<dbReference type="EMBL" id="LDAU01000020">
    <property type="protein sequence ID" value="KRX10760.1"/>
    <property type="molecule type" value="Genomic_DNA"/>
</dbReference>
<reference evidence="3 4" key="1">
    <citation type="journal article" date="2015" name="Sci. Rep.">
        <title>Genome of the facultative scuticociliatosis pathogen Pseudocohnilembus persalinus provides insight into its virulence through horizontal gene transfer.</title>
        <authorList>
            <person name="Xiong J."/>
            <person name="Wang G."/>
            <person name="Cheng J."/>
            <person name="Tian M."/>
            <person name="Pan X."/>
            <person name="Warren A."/>
            <person name="Jiang C."/>
            <person name="Yuan D."/>
            <person name="Miao W."/>
        </authorList>
    </citation>
    <scope>NUCLEOTIDE SEQUENCE [LARGE SCALE GENOMIC DNA]</scope>
    <source>
        <strain evidence="3">36N120E</strain>
    </source>
</reference>
<dbReference type="Pfam" id="PF00069">
    <property type="entry name" value="Pkinase"/>
    <property type="match status" value="1"/>
</dbReference>